<dbReference type="CDD" id="cd05233">
    <property type="entry name" value="SDR_c"/>
    <property type="match status" value="1"/>
</dbReference>
<evidence type="ECO:0000313" key="4">
    <source>
        <dbReference type="Proteomes" id="UP000322524"/>
    </source>
</evidence>
<keyword evidence="2" id="KW-0560">Oxidoreductase</keyword>
<dbReference type="InterPro" id="IPR050259">
    <property type="entry name" value="SDR"/>
</dbReference>
<accession>A0A5D4T758</accession>
<dbReference type="InterPro" id="IPR036291">
    <property type="entry name" value="NAD(P)-bd_dom_sf"/>
</dbReference>
<gene>
    <name evidence="3" type="ORF">FZC76_01210</name>
</gene>
<dbReference type="OrthoDB" id="9803333at2"/>
<proteinExistence type="inferred from homology"/>
<dbReference type="RefSeq" id="WP_148986439.1">
    <property type="nucleotide sequence ID" value="NZ_VTEV01000001.1"/>
</dbReference>
<dbReference type="GO" id="GO:0016491">
    <property type="term" value="F:oxidoreductase activity"/>
    <property type="evidence" value="ECO:0007669"/>
    <property type="project" value="UniProtKB-KW"/>
</dbReference>
<comment type="similarity">
    <text evidence="1">Belongs to the short-chain dehydrogenases/reductases (SDR) family.</text>
</comment>
<dbReference type="Gene3D" id="3.40.50.720">
    <property type="entry name" value="NAD(P)-binding Rossmann-like Domain"/>
    <property type="match status" value="1"/>
</dbReference>
<dbReference type="PRINTS" id="PR00080">
    <property type="entry name" value="SDRFAMILY"/>
</dbReference>
<organism evidence="3 4">
    <name type="scientific">Sutcliffiella horikoshii</name>
    <dbReference type="NCBI Taxonomy" id="79883"/>
    <lineage>
        <taxon>Bacteria</taxon>
        <taxon>Bacillati</taxon>
        <taxon>Bacillota</taxon>
        <taxon>Bacilli</taxon>
        <taxon>Bacillales</taxon>
        <taxon>Bacillaceae</taxon>
        <taxon>Sutcliffiella</taxon>
    </lineage>
</organism>
<dbReference type="PANTHER" id="PTHR42879:SF2">
    <property type="entry name" value="3-OXOACYL-[ACYL-CARRIER-PROTEIN] REDUCTASE FABG"/>
    <property type="match status" value="1"/>
</dbReference>
<dbReference type="EMBL" id="VTEV01000001">
    <property type="protein sequence ID" value="TYS70538.1"/>
    <property type="molecule type" value="Genomic_DNA"/>
</dbReference>
<dbReference type="Pfam" id="PF13561">
    <property type="entry name" value="adh_short_C2"/>
    <property type="match status" value="1"/>
</dbReference>
<reference evidence="3 4" key="1">
    <citation type="submission" date="2019-08" db="EMBL/GenBank/DDBJ databases">
        <title>Bacillus genomes from the desert of Cuatro Cienegas, Coahuila.</title>
        <authorList>
            <person name="Olmedo-Alvarez G."/>
        </authorList>
    </citation>
    <scope>NUCLEOTIDE SEQUENCE [LARGE SCALE GENOMIC DNA]</scope>
    <source>
        <strain evidence="3 4">CH28_1T</strain>
    </source>
</reference>
<dbReference type="InterPro" id="IPR002347">
    <property type="entry name" value="SDR_fam"/>
</dbReference>
<comment type="caution">
    <text evidence="3">The sequence shown here is derived from an EMBL/GenBank/DDBJ whole genome shotgun (WGS) entry which is preliminary data.</text>
</comment>
<dbReference type="Proteomes" id="UP000322524">
    <property type="component" value="Unassembled WGS sequence"/>
</dbReference>
<dbReference type="FunFam" id="3.40.50.720:FF:000173">
    <property type="entry name" value="3-oxoacyl-[acyl-carrier protein] reductase"/>
    <property type="match status" value="1"/>
</dbReference>
<evidence type="ECO:0000256" key="2">
    <source>
        <dbReference type="ARBA" id="ARBA00023002"/>
    </source>
</evidence>
<evidence type="ECO:0000256" key="1">
    <source>
        <dbReference type="ARBA" id="ARBA00006484"/>
    </source>
</evidence>
<dbReference type="PRINTS" id="PR00081">
    <property type="entry name" value="GDHRDH"/>
</dbReference>
<evidence type="ECO:0000313" key="3">
    <source>
        <dbReference type="EMBL" id="TYS70538.1"/>
    </source>
</evidence>
<name>A0A5D4T758_9BACI</name>
<dbReference type="STRING" id="79883.GCA_001636495_02958"/>
<dbReference type="AlphaFoldDB" id="A0A5D4T758"/>
<sequence>MNKTALLIGASGDIGREIARTILKEGYITFLHYNQDKQTIHNLQEEFGVEKVIPIQADLTSDDGIHKLKNSTYSSVDAIIYNAGTTFYGLMTDIDEQTKQHMIQLNITSLYSTVQAFLPEMVRKRYGNIVVISSIWGEIGASCEVLYSMTKGAQISFVKALAKEVALNGIRVNAIAPGAVSTKMLNNLSEEEKQEISDDIPMGRLAQPYEVADSVSFLLSDKSSYITGQVLGVNGGWN</sequence>
<protein>
    <submittedName>
        <fullName evidence="3">SDR family oxidoreductase</fullName>
    </submittedName>
</protein>
<dbReference type="SUPFAM" id="SSF51735">
    <property type="entry name" value="NAD(P)-binding Rossmann-fold domains"/>
    <property type="match status" value="1"/>
</dbReference>
<dbReference type="PANTHER" id="PTHR42879">
    <property type="entry name" value="3-OXOACYL-(ACYL-CARRIER-PROTEIN) REDUCTASE"/>
    <property type="match status" value="1"/>
</dbReference>
<dbReference type="NCBIfam" id="NF047420">
    <property type="entry name" value="EF_P_mod_YmfI"/>
    <property type="match status" value="1"/>
</dbReference>